<evidence type="ECO:0008006" key="5">
    <source>
        <dbReference type="Google" id="ProtNLM"/>
    </source>
</evidence>
<evidence type="ECO:0000259" key="2">
    <source>
        <dbReference type="Pfam" id="PF09423"/>
    </source>
</evidence>
<dbReference type="Pfam" id="PF16655">
    <property type="entry name" value="PhoD_N"/>
    <property type="match status" value="1"/>
</dbReference>
<evidence type="ECO:0000256" key="1">
    <source>
        <dbReference type="SAM" id="MobiDB-lite"/>
    </source>
</evidence>
<evidence type="ECO:0000313" key="4">
    <source>
        <dbReference type="EMBL" id="SUZ90769.1"/>
    </source>
</evidence>
<evidence type="ECO:0000259" key="3">
    <source>
        <dbReference type="Pfam" id="PF16655"/>
    </source>
</evidence>
<dbReference type="Pfam" id="PF09423">
    <property type="entry name" value="PhoD"/>
    <property type="match status" value="1"/>
</dbReference>
<gene>
    <name evidence="4" type="ORF">METZ01_LOCUS43623</name>
</gene>
<feature type="domain" description="Phospholipase D N-terminal" evidence="3">
    <location>
        <begin position="38"/>
        <end position="130"/>
    </location>
</feature>
<protein>
    <recommendedName>
        <fullName evidence="5">PhoD-like phosphatase metallophosphatase domain-containing protein</fullName>
    </recommendedName>
</protein>
<dbReference type="Gene3D" id="2.60.40.380">
    <property type="entry name" value="Purple acid phosphatase-like, N-terminal"/>
    <property type="match status" value="1"/>
</dbReference>
<proteinExistence type="predicted"/>
<sequence length="494" mass="54991">MTHQAAIFITLGTLAGCAGPPTPAPEPVTVTNGQGEIAGEVTADAVILQSRLTTEAVLVDGDVPGAPGVARFELALSEDFAGLTESPWLDATAEDDYIVKALMDGLTAGTRYFYRLRYGQTRRNTRVGPIRSFSTLGGANDTSEVNFVVVTGMNYAQFHGDGARAGSLQDRALGYPALETILGRDPEFFVATGDNVYYDVPFARFERTQTYLRKKWHEQLVQARFIDLFAKVPTYWEKDDHDYRYNDCDNSTDNEPDPSPELGAATFLEQVPVVDPNDPNPVTYRTHRVSRDLQIWLTEGRDYRSPNMTAPGPGKTLWGAEQLAWLQKTLLESDATFKILISPTPMVGPDDANQAGRQAEGHDPFKRDNHSNPYGFQHERDLFFDWLDEHDFLDKHFYIVTGDRHWQYHSIHPRGFEEFSSGALIDANSRLGRNPGDPESNDPDGLIVQPFSSPEPTGGFLEVTVTSRETPTAAFRWFDERGALEYETIKAAGL</sequence>
<feature type="region of interest" description="Disordered" evidence="1">
    <location>
        <begin position="351"/>
        <end position="372"/>
    </location>
</feature>
<dbReference type="AlphaFoldDB" id="A0A381RIM3"/>
<dbReference type="InterPro" id="IPR052900">
    <property type="entry name" value="Phospholipid_Metab_Enz"/>
</dbReference>
<dbReference type="InterPro" id="IPR038607">
    <property type="entry name" value="PhoD-like_sf"/>
</dbReference>
<dbReference type="PANTHER" id="PTHR43606">
    <property type="entry name" value="PHOSPHATASE, PUTATIVE (AFU_ORTHOLOGUE AFUA_6G08710)-RELATED"/>
    <property type="match status" value="1"/>
</dbReference>
<dbReference type="InterPro" id="IPR018946">
    <property type="entry name" value="PhoD-like_MPP"/>
</dbReference>
<feature type="domain" description="PhoD-like phosphatase metallophosphatase" evidence="2">
    <location>
        <begin position="173"/>
        <end position="421"/>
    </location>
</feature>
<dbReference type="InterPro" id="IPR029052">
    <property type="entry name" value="Metallo-depent_PP-like"/>
</dbReference>
<dbReference type="PANTHER" id="PTHR43606:SF1">
    <property type="entry name" value="PHOD-LIKE PHOSPHATASE METALLOPHOSPHATASE DOMAIN-CONTAINING PROTEIN"/>
    <property type="match status" value="1"/>
</dbReference>
<accession>A0A381RIM3</accession>
<dbReference type="SUPFAM" id="SSF56300">
    <property type="entry name" value="Metallo-dependent phosphatases"/>
    <property type="match status" value="1"/>
</dbReference>
<reference evidence="4" key="1">
    <citation type="submission" date="2018-05" db="EMBL/GenBank/DDBJ databases">
        <authorList>
            <person name="Lanie J.A."/>
            <person name="Ng W.-L."/>
            <person name="Kazmierczak K.M."/>
            <person name="Andrzejewski T.M."/>
            <person name="Davidsen T.M."/>
            <person name="Wayne K.J."/>
            <person name="Tettelin H."/>
            <person name="Glass J.I."/>
            <person name="Rusch D."/>
            <person name="Podicherti R."/>
            <person name="Tsui H.-C.T."/>
            <person name="Winkler M.E."/>
        </authorList>
    </citation>
    <scope>NUCLEOTIDE SEQUENCE</scope>
</reference>
<dbReference type="InterPro" id="IPR032093">
    <property type="entry name" value="PhoD_N"/>
</dbReference>
<dbReference type="EMBL" id="UINC01001921">
    <property type="protein sequence ID" value="SUZ90769.1"/>
    <property type="molecule type" value="Genomic_DNA"/>
</dbReference>
<organism evidence="4">
    <name type="scientific">marine metagenome</name>
    <dbReference type="NCBI Taxonomy" id="408172"/>
    <lineage>
        <taxon>unclassified sequences</taxon>
        <taxon>metagenomes</taxon>
        <taxon>ecological metagenomes</taxon>
    </lineage>
</organism>
<name>A0A381RIM3_9ZZZZ</name>
<feature type="compositionally biased region" description="Basic and acidic residues" evidence="1">
    <location>
        <begin position="359"/>
        <end position="370"/>
    </location>
</feature>
<dbReference type="Gene3D" id="3.60.21.70">
    <property type="entry name" value="PhoD-like phosphatase"/>
    <property type="match status" value="1"/>
</dbReference>